<reference evidence="4" key="1">
    <citation type="journal article" date="2021" name="mSystems">
        <title>Bacteria and Archaea Synergistically Convert Glycine Betaine to Biogenic Methane in the Formosa Cold Seep of the South China Sea.</title>
        <authorList>
            <person name="Li L."/>
            <person name="Zhang W."/>
            <person name="Zhang S."/>
            <person name="Song L."/>
            <person name="Sun Q."/>
            <person name="Zhang H."/>
            <person name="Xiang H."/>
            <person name="Dong X."/>
        </authorList>
    </citation>
    <scope>NUCLEOTIDE SEQUENCE</scope>
    <source>
        <strain evidence="4">ZWT</strain>
    </source>
</reference>
<proteinExistence type="predicted"/>
<evidence type="ECO:0000313" key="4">
    <source>
        <dbReference type="EMBL" id="MCM1991479.1"/>
    </source>
</evidence>
<evidence type="ECO:0000259" key="3">
    <source>
        <dbReference type="PROSITE" id="PS50977"/>
    </source>
</evidence>
<dbReference type="AlphaFoldDB" id="A0A9J6P442"/>
<dbReference type="RefSeq" id="WP_250860599.1">
    <property type="nucleotide sequence ID" value="NZ_JAGSOJ010000004.1"/>
</dbReference>
<comment type="caution">
    <text evidence="4">The sequence shown here is derived from an EMBL/GenBank/DDBJ whole genome shotgun (WGS) entry which is preliminary data.</text>
</comment>
<evidence type="ECO:0000256" key="1">
    <source>
        <dbReference type="ARBA" id="ARBA00023125"/>
    </source>
</evidence>
<evidence type="ECO:0000313" key="5">
    <source>
        <dbReference type="Proteomes" id="UP001056429"/>
    </source>
</evidence>
<protein>
    <submittedName>
        <fullName evidence="4">TetR/AcrR family transcriptional regulator</fullName>
    </submittedName>
</protein>
<dbReference type="Pfam" id="PF00440">
    <property type="entry name" value="TetR_N"/>
    <property type="match status" value="1"/>
</dbReference>
<dbReference type="Proteomes" id="UP001056429">
    <property type="component" value="Unassembled WGS sequence"/>
</dbReference>
<dbReference type="PANTHER" id="PTHR43479:SF11">
    <property type="entry name" value="ACREF_ENVCD OPERON REPRESSOR-RELATED"/>
    <property type="match status" value="1"/>
</dbReference>
<dbReference type="GO" id="GO:0003677">
    <property type="term" value="F:DNA binding"/>
    <property type="evidence" value="ECO:0007669"/>
    <property type="project" value="UniProtKB-UniRule"/>
</dbReference>
<dbReference type="EMBL" id="JAGSOJ010000004">
    <property type="protein sequence ID" value="MCM1991479.1"/>
    <property type="molecule type" value="Genomic_DNA"/>
</dbReference>
<dbReference type="PROSITE" id="PS50977">
    <property type="entry name" value="HTH_TETR_2"/>
    <property type="match status" value="1"/>
</dbReference>
<feature type="DNA-binding region" description="H-T-H motif" evidence="2">
    <location>
        <begin position="29"/>
        <end position="48"/>
    </location>
</feature>
<sequence length="183" mass="21509">MPKIIKNLDEKIYKSALNLFYKLGYDKVEMKAISKDVGIAVGTLYNYYPNKKTLYRKILTDSWNSTFEKVDKISNSNEIGKKKIKEVLVTIYKDVIDRRGLGREMFKGTSEQGVVFNKLRERVLYKVIDIINACEEISDEAKEFNERVSMTLIYNSFLLINEKSEEHEKNLEFIDFMVEKMLF</sequence>
<dbReference type="InterPro" id="IPR001647">
    <property type="entry name" value="HTH_TetR"/>
</dbReference>
<keyword evidence="5" id="KW-1185">Reference proteome</keyword>
<dbReference type="InterPro" id="IPR009057">
    <property type="entry name" value="Homeodomain-like_sf"/>
</dbReference>
<dbReference type="PANTHER" id="PTHR43479">
    <property type="entry name" value="ACREF/ENVCD OPERON REPRESSOR-RELATED"/>
    <property type="match status" value="1"/>
</dbReference>
<dbReference type="SUPFAM" id="SSF46689">
    <property type="entry name" value="Homeodomain-like"/>
    <property type="match status" value="1"/>
</dbReference>
<dbReference type="PRINTS" id="PR00455">
    <property type="entry name" value="HTHTETR"/>
</dbReference>
<evidence type="ECO:0000256" key="2">
    <source>
        <dbReference type="PROSITE-ProRule" id="PRU00335"/>
    </source>
</evidence>
<gene>
    <name evidence="4" type="ORF">KDK92_17225</name>
</gene>
<reference evidence="4" key="2">
    <citation type="submission" date="2021-04" db="EMBL/GenBank/DDBJ databases">
        <authorList>
            <person name="Dong X."/>
        </authorList>
    </citation>
    <scope>NUCLEOTIDE SEQUENCE</scope>
    <source>
        <strain evidence="4">ZWT</strain>
    </source>
</reference>
<keyword evidence="1 2" id="KW-0238">DNA-binding</keyword>
<feature type="domain" description="HTH tetR-type" evidence="3">
    <location>
        <begin position="6"/>
        <end position="66"/>
    </location>
</feature>
<dbReference type="InterPro" id="IPR050624">
    <property type="entry name" value="HTH-type_Tx_Regulator"/>
</dbReference>
<organism evidence="4 5">
    <name type="scientific">Oceanirhabdus seepicola</name>
    <dbReference type="NCBI Taxonomy" id="2828781"/>
    <lineage>
        <taxon>Bacteria</taxon>
        <taxon>Bacillati</taxon>
        <taxon>Bacillota</taxon>
        <taxon>Clostridia</taxon>
        <taxon>Eubacteriales</taxon>
        <taxon>Clostridiaceae</taxon>
        <taxon>Oceanirhabdus</taxon>
    </lineage>
</organism>
<accession>A0A9J6P442</accession>
<dbReference type="Gene3D" id="1.10.357.10">
    <property type="entry name" value="Tetracycline Repressor, domain 2"/>
    <property type="match status" value="1"/>
</dbReference>
<name>A0A9J6P442_9CLOT</name>